<dbReference type="Proteomes" id="UP000624244">
    <property type="component" value="Unassembled WGS sequence"/>
</dbReference>
<evidence type="ECO:0000256" key="14">
    <source>
        <dbReference type="SAM" id="SignalP"/>
    </source>
</evidence>
<dbReference type="Pfam" id="PF00246">
    <property type="entry name" value="Peptidase_M14"/>
    <property type="match status" value="1"/>
</dbReference>
<dbReference type="InterPro" id="IPR000834">
    <property type="entry name" value="Peptidase_M14"/>
</dbReference>
<evidence type="ECO:0000256" key="3">
    <source>
        <dbReference type="ARBA" id="ARBA00004613"/>
    </source>
</evidence>
<evidence type="ECO:0000256" key="9">
    <source>
        <dbReference type="ARBA" id="ARBA00023026"/>
    </source>
</evidence>
<dbReference type="PANTHER" id="PTHR11705:SF83">
    <property type="entry name" value="INACTIVE METALLOCARBOXYPEPTIDASE ECM14"/>
    <property type="match status" value="1"/>
</dbReference>
<evidence type="ECO:0000256" key="2">
    <source>
        <dbReference type="ARBA" id="ARBA00003091"/>
    </source>
</evidence>
<comment type="caution">
    <text evidence="16">The sequence shown here is derived from an EMBL/GenBank/DDBJ whole genome shotgun (WGS) entry which is preliminary data.</text>
</comment>
<dbReference type="SUPFAM" id="SSF53187">
    <property type="entry name" value="Zn-dependent exopeptidases"/>
    <property type="match status" value="1"/>
</dbReference>
<evidence type="ECO:0000256" key="5">
    <source>
        <dbReference type="ARBA" id="ARBA00022525"/>
    </source>
</evidence>
<comment type="similarity">
    <text evidence="4 13">Belongs to the peptidase M14 family.</text>
</comment>
<gene>
    <name evidence="16" type="ORF">GGP41_006994</name>
</gene>
<accession>A0A8H5ZS26</accession>
<dbReference type="AlphaFoldDB" id="A0A8H5ZS26"/>
<keyword evidence="7 14" id="KW-0732">Signal</keyword>
<keyword evidence="10" id="KW-0325">Glycoprotein</keyword>
<feature type="signal peptide" evidence="14">
    <location>
        <begin position="1"/>
        <end position="16"/>
    </location>
</feature>
<organism evidence="16 17">
    <name type="scientific">Cochliobolus sativus</name>
    <name type="common">Common root rot and spot blotch fungus</name>
    <name type="synonym">Bipolaris sorokiniana</name>
    <dbReference type="NCBI Taxonomy" id="45130"/>
    <lineage>
        <taxon>Eukaryota</taxon>
        <taxon>Fungi</taxon>
        <taxon>Dikarya</taxon>
        <taxon>Ascomycota</taxon>
        <taxon>Pezizomycotina</taxon>
        <taxon>Dothideomycetes</taxon>
        <taxon>Pleosporomycetidae</taxon>
        <taxon>Pleosporales</taxon>
        <taxon>Pleosporineae</taxon>
        <taxon>Pleosporaceae</taxon>
        <taxon>Bipolaris</taxon>
    </lineage>
</organism>
<proteinExistence type="inferred from homology"/>
<comment type="function">
    <text evidence="2">Extracellular metalloprotease that contributes to pathogenicity.</text>
</comment>
<dbReference type="GO" id="GO:0004181">
    <property type="term" value="F:metallocarboxypeptidase activity"/>
    <property type="evidence" value="ECO:0007669"/>
    <property type="project" value="InterPro"/>
</dbReference>
<feature type="domain" description="Peptidase M14" evidence="15">
    <location>
        <begin position="67"/>
        <end position="342"/>
    </location>
</feature>
<evidence type="ECO:0000256" key="1">
    <source>
        <dbReference type="ARBA" id="ARBA00001947"/>
    </source>
</evidence>
<evidence type="ECO:0000256" key="4">
    <source>
        <dbReference type="ARBA" id="ARBA00005988"/>
    </source>
</evidence>
<reference evidence="16" key="1">
    <citation type="submission" date="2019-11" db="EMBL/GenBank/DDBJ databases">
        <title>Bipolaris sorokiniana Genome sequencing.</title>
        <authorList>
            <person name="Wang H."/>
        </authorList>
    </citation>
    <scope>NUCLEOTIDE SEQUENCE</scope>
</reference>
<comment type="cofactor">
    <cofactor evidence="1">
        <name>Zn(2+)</name>
        <dbReference type="ChEBI" id="CHEBI:29105"/>
    </cofactor>
</comment>
<dbReference type="CDD" id="cd06242">
    <property type="entry name" value="M14-like"/>
    <property type="match status" value="1"/>
</dbReference>
<evidence type="ECO:0000256" key="6">
    <source>
        <dbReference type="ARBA" id="ARBA00022670"/>
    </source>
</evidence>
<evidence type="ECO:0000256" key="13">
    <source>
        <dbReference type="PROSITE-ProRule" id="PRU01379"/>
    </source>
</evidence>
<dbReference type="GO" id="GO:0008270">
    <property type="term" value="F:zinc ion binding"/>
    <property type="evidence" value="ECO:0007669"/>
    <property type="project" value="InterPro"/>
</dbReference>
<keyword evidence="6" id="KW-0645">Protease</keyword>
<evidence type="ECO:0000256" key="7">
    <source>
        <dbReference type="ARBA" id="ARBA00022729"/>
    </source>
</evidence>
<dbReference type="OMA" id="SNGADYQ"/>
<comment type="subcellular location">
    <subcellularLocation>
        <location evidence="3">Secreted</location>
    </subcellularLocation>
</comment>
<evidence type="ECO:0000259" key="15">
    <source>
        <dbReference type="PROSITE" id="PS52035"/>
    </source>
</evidence>
<feature type="active site" description="Proton donor/acceptor" evidence="13">
    <location>
        <position position="313"/>
    </location>
</feature>
<evidence type="ECO:0000256" key="10">
    <source>
        <dbReference type="ARBA" id="ARBA00023180"/>
    </source>
</evidence>
<dbReference type="Gene3D" id="3.40.630.10">
    <property type="entry name" value="Zn peptidases"/>
    <property type="match status" value="1"/>
</dbReference>
<keyword evidence="9" id="KW-0843">Virulence</keyword>
<evidence type="ECO:0000313" key="17">
    <source>
        <dbReference type="Proteomes" id="UP000624244"/>
    </source>
</evidence>
<feature type="chain" id="PRO_5034227404" description="Carboxypeptidase M14B" evidence="14">
    <location>
        <begin position="17"/>
        <end position="529"/>
    </location>
</feature>
<name>A0A8H5ZS26_COCSA</name>
<dbReference type="PROSITE" id="PS52035">
    <property type="entry name" value="PEPTIDASE_M14"/>
    <property type="match status" value="1"/>
</dbReference>
<dbReference type="GO" id="GO:0006508">
    <property type="term" value="P:proteolysis"/>
    <property type="evidence" value="ECO:0007669"/>
    <property type="project" value="UniProtKB-KW"/>
</dbReference>
<dbReference type="GO" id="GO:0005576">
    <property type="term" value="C:extracellular region"/>
    <property type="evidence" value="ECO:0007669"/>
    <property type="project" value="UniProtKB-SubCell"/>
</dbReference>
<sequence>MRQSSTILLFAAYALAQTQYGENHGVVSFDSQLVEQAAFPAPNVTLYSPAFMSNATFDPGWFEGTEGGTSPDQLERFISGLAAKNPSWMKYQVADFLSEEGKTFPYVLLSASSASNTTSEKLRVWIQGSVHGNEPAGDEAALALLGAMDNDPAWAATLLEEMDILVLPRYNPDGNAYFQRTLATNFDPNRDHTKLARQQTRDIKEWFSTFSPTIAIDLHEYGAATLYSTHYSNAADAMYSSAKNLNIHPEIRELSETLFAPAINASLISRGLRGEQYITASSRNPPRLVEAGTDAKIGRNAMGLTQCITFLFETRGIGIANQQFKRRTLTGLQMILGVLEAARDNADQVKSTMDNAIADFAASNQDIVVTDYPNYANRTFTMVDRRTGEVVQLPVEFASNTPATANLTRARPQGYIIPRAWADLAERLRVSGLDVETMPEAFQGEVQVYNITSSKFASSYYEGAILNTVTTESSVQQVSLPAGSFFISAAQKNAGLAFVALEPENIDSYVSFGLLPMEVGDQYPVFRKI</sequence>
<evidence type="ECO:0000256" key="12">
    <source>
        <dbReference type="ARBA" id="ARBA00042017"/>
    </source>
</evidence>
<evidence type="ECO:0000313" key="16">
    <source>
        <dbReference type="EMBL" id="KAF5854181.1"/>
    </source>
</evidence>
<evidence type="ECO:0000256" key="11">
    <source>
        <dbReference type="ARBA" id="ARBA00041263"/>
    </source>
</evidence>
<keyword evidence="5" id="KW-0964">Secreted</keyword>
<dbReference type="PANTHER" id="PTHR11705">
    <property type="entry name" value="PROTEASE FAMILY M14 CARBOXYPEPTIDASE A,B"/>
    <property type="match status" value="1"/>
</dbReference>
<dbReference type="EMBL" id="WNKQ01000001">
    <property type="protein sequence ID" value="KAF5854181.1"/>
    <property type="molecule type" value="Genomic_DNA"/>
</dbReference>
<protein>
    <recommendedName>
        <fullName evidence="12">Carboxypeptidase M14B</fullName>
    </recommendedName>
    <alternativeName>
        <fullName evidence="11">Carboxypeptidase MCPB</fullName>
    </alternativeName>
</protein>
<evidence type="ECO:0000256" key="8">
    <source>
        <dbReference type="ARBA" id="ARBA00022801"/>
    </source>
</evidence>
<keyword evidence="8" id="KW-0378">Hydrolase</keyword>